<evidence type="ECO:0000313" key="2">
    <source>
        <dbReference type="Proteomes" id="UP000229335"/>
    </source>
</evidence>
<dbReference type="AlphaFoldDB" id="A0A2M6WMX5"/>
<comment type="caution">
    <text evidence="1">The sequence shown here is derived from an EMBL/GenBank/DDBJ whole genome shotgun (WGS) entry which is preliminary data.</text>
</comment>
<name>A0A2M6WMX5_9BACT</name>
<reference evidence="2" key="1">
    <citation type="submission" date="2017-09" db="EMBL/GenBank/DDBJ databases">
        <title>Depth-based differentiation of microbial function through sediment-hosted aquifers and enrichment of novel symbionts in the deep terrestrial subsurface.</title>
        <authorList>
            <person name="Probst A.J."/>
            <person name="Ladd B."/>
            <person name="Jarett J.K."/>
            <person name="Geller-Mcgrath D.E."/>
            <person name="Sieber C.M.K."/>
            <person name="Emerson J.B."/>
            <person name="Anantharaman K."/>
            <person name="Thomas B.C."/>
            <person name="Malmstrom R."/>
            <person name="Stieglmeier M."/>
            <person name="Klingl A."/>
            <person name="Woyke T."/>
            <person name="Ryan C.M."/>
            <person name="Banfield J.F."/>
        </authorList>
    </citation>
    <scope>NUCLEOTIDE SEQUENCE [LARGE SCALE GENOMIC DNA]</scope>
</reference>
<protein>
    <submittedName>
        <fullName evidence="1">Uncharacterized protein</fullName>
    </submittedName>
</protein>
<organism evidence="1 2">
    <name type="scientific">Candidatus Falkowbacteria bacterium CG10_big_fil_rev_8_21_14_0_10_43_11</name>
    <dbReference type="NCBI Taxonomy" id="1974568"/>
    <lineage>
        <taxon>Bacteria</taxon>
        <taxon>Candidatus Falkowiibacteriota</taxon>
    </lineage>
</organism>
<evidence type="ECO:0000313" key="1">
    <source>
        <dbReference type="EMBL" id="PIT94137.1"/>
    </source>
</evidence>
<sequence>MQTISFLDLSKKNGLRCITASKLKRSFMNSCGYYNKNYQRRHVDKSKHFYSNTNFGVGVNSGRCLNK</sequence>
<accession>A0A2M6WMX5</accession>
<proteinExistence type="predicted"/>
<gene>
    <name evidence="1" type="ORF">COU00_00465</name>
</gene>
<dbReference type="EMBL" id="PFAS01000006">
    <property type="protein sequence ID" value="PIT94137.1"/>
    <property type="molecule type" value="Genomic_DNA"/>
</dbReference>
<dbReference type="Proteomes" id="UP000229335">
    <property type="component" value="Unassembled WGS sequence"/>
</dbReference>